<proteinExistence type="predicted"/>
<dbReference type="EMBL" id="JAQQWK010000006">
    <property type="protein sequence ID" value="KAK8039964.1"/>
    <property type="molecule type" value="Genomic_DNA"/>
</dbReference>
<keyword evidence="4" id="KW-1185">Reference proteome</keyword>
<keyword evidence="2" id="KW-0732">Signal</keyword>
<feature type="signal peptide" evidence="2">
    <location>
        <begin position="1"/>
        <end position="16"/>
    </location>
</feature>
<keyword evidence="1" id="KW-1133">Transmembrane helix</keyword>
<dbReference type="Proteomes" id="UP001444661">
    <property type="component" value="Unassembled WGS sequence"/>
</dbReference>
<name>A0ABR1T215_9PEZI</name>
<keyword evidence="1" id="KW-0812">Transmembrane</keyword>
<accession>A0ABR1T215</accession>
<feature type="transmembrane region" description="Helical" evidence="1">
    <location>
        <begin position="167"/>
        <end position="187"/>
    </location>
</feature>
<evidence type="ECO:0000313" key="4">
    <source>
        <dbReference type="Proteomes" id="UP001444661"/>
    </source>
</evidence>
<feature type="chain" id="PRO_5046223441" evidence="2">
    <location>
        <begin position="17"/>
        <end position="200"/>
    </location>
</feature>
<organism evidence="3 4">
    <name type="scientific">Apiospora rasikravindrae</name>
    <dbReference type="NCBI Taxonomy" id="990691"/>
    <lineage>
        <taxon>Eukaryota</taxon>
        <taxon>Fungi</taxon>
        <taxon>Dikarya</taxon>
        <taxon>Ascomycota</taxon>
        <taxon>Pezizomycotina</taxon>
        <taxon>Sordariomycetes</taxon>
        <taxon>Xylariomycetidae</taxon>
        <taxon>Amphisphaeriales</taxon>
        <taxon>Apiosporaceae</taxon>
        <taxon>Apiospora</taxon>
    </lineage>
</organism>
<feature type="transmembrane region" description="Helical" evidence="1">
    <location>
        <begin position="109"/>
        <end position="136"/>
    </location>
</feature>
<evidence type="ECO:0000256" key="2">
    <source>
        <dbReference type="SAM" id="SignalP"/>
    </source>
</evidence>
<keyword evidence="1" id="KW-0472">Membrane</keyword>
<evidence type="ECO:0000256" key="1">
    <source>
        <dbReference type="SAM" id="Phobius"/>
    </source>
</evidence>
<gene>
    <name evidence="3" type="ORF">PG993_008375</name>
</gene>
<comment type="caution">
    <text evidence="3">The sequence shown here is derived from an EMBL/GenBank/DDBJ whole genome shotgun (WGS) entry which is preliminary data.</text>
</comment>
<sequence length="200" mass="22953">MLVFILLVAALWPTTMFPKRPSTPVRCLWEVENSHLAVDSFINTFVSYFTLVGTFVWKLSQFPNRSRVWLRCWGRARVECAMETAARRLLRTKPYTLWPKTKYRAITTLYVLFVAYMELLESFAFTITLLSFTLVWGTLHLTMGSKATYNLRFSQTQLIEAENEMGFGQIFALLLLAQPALAALDALNRIVAPMDLSVPK</sequence>
<protein>
    <submittedName>
        <fullName evidence="3">Uncharacterized protein</fullName>
    </submittedName>
</protein>
<evidence type="ECO:0000313" key="3">
    <source>
        <dbReference type="EMBL" id="KAK8039964.1"/>
    </source>
</evidence>
<reference evidence="3 4" key="1">
    <citation type="submission" date="2023-01" db="EMBL/GenBank/DDBJ databases">
        <title>Analysis of 21 Apiospora genomes using comparative genomics revels a genus with tremendous synthesis potential of carbohydrate active enzymes and secondary metabolites.</title>
        <authorList>
            <person name="Sorensen T."/>
        </authorList>
    </citation>
    <scope>NUCLEOTIDE SEQUENCE [LARGE SCALE GENOMIC DNA]</scope>
    <source>
        <strain evidence="3 4">CBS 33761</strain>
    </source>
</reference>